<evidence type="ECO:0000313" key="2">
    <source>
        <dbReference type="EMBL" id="SVD71115.1"/>
    </source>
</evidence>
<evidence type="ECO:0000256" key="1">
    <source>
        <dbReference type="SAM" id="MobiDB-lite"/>
    </source>
</evidence>
<gene>
    <name evidence="2" type="ORF">METZ01_LOCUS423969</name>
</gene>
<dbReference type="AlphaFoldDB" id="A0A382XKI0"/>
<organism evidence="2">
    <name type="scientific">marine metagenome</name>
    <dbReference type="NCBI Taxonomy" id="408172"/>
    <lineage>
        <taxon>unclassified sequences</taxon>
        <taxon>metagenomes</taxon>
        <taxon>ecological metagenomes</taxon>
    </lineage>
</organism>
<feature type="non-terminal residue" evidence="2">
    <location>
        <position position="30"/>
    </location>
</feature>
<name>A0A382XKI0_9ZZZZ</name>
<dbReference type="EMBL" id="UINC01168202">
    <property type="protein sequence ID" value="SVD71115.1"/>
    <property type="molecule type" value="Genomic_DNA"/>
</dbReference>
<accession>A0A382XKI0</accession>
<proteinExistence type="predicted"/>
<feature type="region of interest" description="Disordered" evidence="1">
    <location>
        <begin position="1"/>
        <end position="30"/>
    </location>
</feature>
<protein>
    <submittedName>
        <fullName evidence="2">Uncharacterized protein</fullName>
    </submittedName>
</protein>
<reference evidence="2" key="1">
    <citation type="submission" date="2018-05" db="EMBL/GenBank/DDBJ databases">
        <authorList>
            <person name="Lanie J.A."/>
            <person name="Ng W.-L."/>
            <person name="Kazmierczak K.M."/>
            <person name="Andrzejewski T.M."/>
            <person name="Davidsen T.M."/>
            <person name="Wayne K.J."/>
            <person name="Tettelin H."/>
            <person name="Glass J.I."/>
            <person name="Rusch D."/>
            <person name="Podicherti R."/>
            <person name="Tsui H.-C.T."/>
            <person name="Winkler M.E."/>
        </authorList>
    </citation>
    <scope>NUCLEOTIDE SEQUENCE</scope>
</reference>
<sequence>RAVGNPRRQTRRGRRLVGGEGVSANSGWRL</sequence>
<feature type="non-terminal residue" evidence="2">
    <location>
        <position position="1"/>
    </location>
</feature>